<dbReference type="Proteomes" id="UP000244005">
    <property type="component" value="Unassembled WGS sequence"/>
</dbReference>
<evidence type="ECO:0000313" key="2">
    <source>
        <dbReference type="EMBL" id="PTQ43497.1"/>
    </source>
</evidence>
<dbReference type="AlphaFoldDB" id="A0A2R6XBN0"/>
<reference evidence="3" key="1">
    <citation type="journal article" date="2017" name="Cell">
        <title>Insights into land plant evolution garnered from the Marchantia polymorpha genome.</title>
        <authorList>
            <person name="Bowman J.L."/>
            <person name="Kohchi T."/>
            <person name="Yamato K.T."/>
            <person name="Jenkins J."/>
            <person name="Shu S."/>
            <person name="Ishizaki K."/>
            <person name="Yamaoka S."/>
            <person name="Nishihama R."/>
            <person name="Nakamura Y."/>
            <person name="Berger F."/>
            <person name="Adam C."/>
            <person name="Aki S.S."/>
            <person name="Althoff F."/>
            <person name="Araki T."/>
            <person name="Arteaga-Vazquez M.A."/>
            <person name="Balasubrmanian S."/>
            <person name="Barry K."/>
            <person name="Bauer D."/>
            <person name="Boehm C.R."/>
            <person name="Briginshaw L."/>
            <person name="Caballero-Perez J."/>
            <person name="Catarino B."/>
            <person name="Chen F."/>
            <person name="Chiyoda S."/>
            <person name="Chovatia M."/>
            <person name="Davies K.M."/>
            <person name="Delmans M."/>
            <person name="Demura T."/>
            <person name="Dierschke T."/>
            <person name="Dolan L."/>
            <person name="Dorantes-Acosta A.E."/>
            <person name="Eklund D.M."/>
            <person name="Florent S.N."/>
            <person name="Flores-Sandoval E."/>
            <person name="Fujiyama A."/>
            <person name="Fukuzawa H."/>
            <person name="Galik B."/>
            <person name="Grimanelli D."/>
            <person name="Grimwood J."/>
            <person name="Grossniklaus U."/>
            <person name="Hamada T."/>
            <person name="Haseloff J."/>
            <person name="Hetherington A.J."/>
            <person name="Higo A."/>
            <person name="Hirakawa Y."/>
            <person name="Hundley H.N."/>
            <person name="Ikeda Y."/>
            <person name="Inoue K."/>
            <person name="Inoue S.I."/>
            <person name="Ishida S."/>
            <person name="Jia Q."/>
            <person name="Kakita M."/>
            <person name="Kanazawa T."/>
            <person name="Kawai Y."/>
            <person name="Kawashima T."/>
            <person name="Kennedy M."/>
            <person name="Kinose K."/>
            <person name="Kinoshita T."/>
            <person name="Kohara Y."/>
            <person name="Koide E."/>
            <person name="Komatsu K."/>
            <person name="Kopischke S."/>
            <person name="Kubo M."/>
            <person name="Kyozuka J."/>
            <person name="Lagercrantz U."/>
            <person name="Lin S.S."/>
            <person name="Lindquist E."/>
            <person name="Lipzen A.M."/>
            <person name="Lu C.W."/>
            <person name="De Luna E."/>
            <person name="Martienssen R.A."/>
            <person name="Minamino N."/>
            <person name="Mizutani M."/>
            <person name="Mizutani M."/>
            <person name="Mochizuki N."/>
            <person name="Monte I."/>
            <person name="Mosher R."/>
            <person name="Nagasaki H."/>
            <person name="Nakagami H."/>
            <person name="Naramoto S."/>
            <person name="Nishitani K."/>
            <person name="Ohtani M."/>
            <person name="Okamoto T."/>
            <person name="Okumura M."/>
            <person name="Phillips J."/>
            <person name="Pollak B."/>
            <person name="Reinders A."/>
            <person name="Rovekamp M."/>
            <person name="Sano R."/>
            <person name="Sawa S."/>
            <person name="Schmid M.W."/>
            <person name="Shirakawa M."/>
            <person name="Solano R."/>
            <person name="Spunde A."/>
            <person name="Suetsugu N."/>
            <person name="Sugano S."/>
            <person name="Sugiyama A."/>
            <person name="Sun R."/>
            <person name="Suzuki Y."/>
            <person name="Takenaka M."/>
            <person name="Takezawa D."/>
            <person name="Tomogane H."/>
            <person name="Tsuzuki M."/>
            <person name="Ueda T."/>
            <person name="Umeda M."/>
            <person name="Ward J.M."/>
            <person name="Watanabe Y."/>
            <person name="Yazaki K."/>
            <person name="Yokoyama R."/>
            <person name="Yoshitake Y."/>
            <person name="Yotsui I."/>
            <person name="Zachgo S."/>
            <person name="Schmutz J."/>
        </authorList>
    </citation>
    <scope>NUCLEOTIDE SEQUENCE [LARGE SCALE GENOMIC DNA]</scope>
    <source>
        <strain evidence="3">Tak-1</strain>
    </source>
</reference>
<dbReference type="PANTHER" id="PTHR37539:SF1">
    <property type="entry name" value="ER-BOUND OXYGENASE MPAB_MPAB'_RUBBER OXYGENASE CATALYTIC DOMAIN-CONTAINING PROTEIN"/>
    <property type="match status" value="1"/>
</dbReference>
<dbReference type="InterPro" id="IPR018713">
    <property type="entry name" value="MPAB/Lcp_cat_dom"/>
</dbReference>
<proteinExistence type="predicted"/>
<keyword evidence="3" id="KW-1185">Reference proteome</keyword>
<dbReference type="InterPro" id="IPR037473">
    <property type="entry name" value="Lcp-like"/>
</dbReference>
<accession>A0A2R6XBN0</accession>
<sequence>MLSEENGLSGVETFSSVGYDASRNSRRVGDRTKVWDFDFLWSERHMFPEQLEPLRQVGDPLADECMKALDVKPGSDALDIIGSYLSQPICEQCSKAPRIFQENITTVPEWVDWDLIHQGQNVYWTYSGPINVILLHYSLAGGFSAPRITKTLTCTKYFTSPDQSYRRLFETLQFVIYCMKGTEALRCMTGVGWQSTIRVRLLHTQVRLRILSLAHSHPNYYSVQENGIPINQEDSMSTLCAFSICVIMGMERMGISLTREEVNAYLHLWRLIGYYMGILPSNDPLKSREDAMAAFESFVNHLVYPDEVSAAMTRSILAAVADKAPMRWSLDFHSAICRALLGDALSDALKIEKSNWKNRLRVTALFATFRWCLMRKPSWFLPHWIRLSRDYTSRMVQSRTSSLPCDFTLQMVPAVALN</sequence>
<gene>
    <name evidence="2" type="ORF">MARPO_0024s0019</name>
</gene>
<dbReference type="PANTHER" id="PTHR37539">
    <property type="entry name" value="SECRETED PROTEIN-RELATED"/>
    <property type="match status" value="1"/>
</dbReference>
<dbReference type="OrthoDB" id="1904607at2759"/>
<feature type="domain" description="ER-bound oxygenase mpaB/mpaB'/Rubber oxygenase catalytic" evidence="1">
    <location>
        <begin position="162"/>
        <end position="371"/>
    </location>
</feature>
<name>A0A2R6XBN0_MARPO</name>
<evidence type="ECO:0000313" key="3">
    <source>
        <dbReference type="Proteomes" id="UP000244005"/>
    </source>
</evidence>
<dbReference type="Pfam" id="PF09995">
    <property type="entry name" value="MPAB_Lcp_cat"/>
    <property type="match status" value="1"/>
</dbReference>
<evidence type="ECO:0000259" key="1">
    <source>
        <dbReference type="Pfam" id="PF09995"/>
    </source>
</evidence>
<dbReference type="Gramene" id="Mp3g22410.1">
    <property type="protein sequence ID" value="Mp3g22410.1.cds"/>
    <property type="gene ID" value="Mp3g22410"/>
</dbReference>
<dbReference type="GO" id="GO:0016491">
    <property type="term" value="F:oxidoreductase activity"/>
    <property type="evidence" value="ECO:0007669"/>
    <property type="project" value="InterPro"/>
</dbReference>
<protein>
    <recommendedName>
        <fullName evidence="1">ER-bound oxygenase mpaB/mpaB'/Rubber oxygenase catalytic domain-containing protein</fullName>
    </recommendedName>
</protein>
<dbReference type="EMBL" id="KZ772696">
    <property type="protein sequence ID" value="PTQ43497.1"/>
    <property type="molecule type" value="Genomic_DNA"/>
</dbReference>
<organism evidence="2 3">
    <name type="scientific">Marchantia polymorpha</name>
    <name type="common">Common liverwort</name>
    <name type="synonym">Marchantia aquatica</name>
    <dbReference type="NCBI Taxonomy" id="3197"/>
    <lineage>
        <taxon>Eukaryota</taxon>
        <taxon>Viridiplantae</taxon>
        <taxon>Streptophyta</taxon>
        <taxon>Embryophyta</taxon>
        <taxon>Marchantiophyta</taxon>
        <taxon>Marchantiopsida</taxon>
        <taxon>Marchantiidae</taxon>
        <taxon>Marchantiales</taxon>
        <taxon>Marchantiaceae</taxon>
        <taxon>Marchantia</taxon>
    </lineage>
</organism>